<name>A0A212L0V2_9BACT</name>
<proteinExistence type="predicted"/>
<dbReference type="Pfam" id="PF12849">
    <property type="entry name" value="PBP_like_2"/>
    <property type="match status" value="1"/>
</dbReference>
<organism evidence="3">
    <name type="scientific">uncultured Desulfovibrio sp</name>
    <dbReference type="NCBI Taxonomy" id="167968"/>
    <lineage>
        <taxon>Bacteria</taxon>
        <taxon>Pseudomonadati</taxon>
        <taxon>Thermodesulfobacteriota</taxon>
        <taxon>Desulfovibrionia</taxon>
        <taxon>Desulfovibrionales</taxon>
        <taxon>Desulfovibrionaceae</taxon>
        <taxon>Desulfovibrio</taxon>
        <taxon>environmental samples</taxon>
    </lineage>
</organism>
<evidence type="ECO:0000313" key="3">
    <source>
        <dbReference type="EMBL" id="SCM71117.1"/>
    </source>
</evidence>
<dbReference type="AlphaFoldDB" id="A0A212L0V2"/>
<feature type="signal peptide" evidence="1">
    <location>
        <begin position="1"/>
        <end position="31"/>
    </location>
</feature>
<feature type="domain" description="PBP" evidence="2">
    <location>
        <begin position="29"/>
        <end position="256"/>
    </location>
</feature>
<evidence type="ECO:0000256" key="1">
    <source>
        <dbReference type="SAM" id="SignalP"/>
    </source>
</evidence>
<reference evidence="3" key="1">
    <citation type="submission" date="2016-08" db="EMBL/GenBank/DDBJ databases">
        <authorList>
            <person name="Seilhamer J.J."/>
        </authorList>
    </citation>
    <scope>NUCLEOTIDE SEQUENCE</scope>
    <source>
        <strain evidence="3">86-1</strain>
    </source>
</reference>
<dbReference type="EMBL" id="FMJC01000001">
    <property type="protein sequence ID" value="SCM71117.1"/>
    <property type="molecule type" value="Genomic_DNA"/>
</dbReference>
<dbReference type="SUPFAM" id="SSF53850">
    <property type="entry name" value="Periplasmic binding protein-like II"/>
    <property type="match status" value="1"/>
</dbReference>
<dbReference type="PANTHER" id="PTHR37945:SF1">
    <property type="entry name" value="EXTRACELLULAR TUNGSTATE BINDING PROTEIN"/>
    <property type="match status" value="1"/>
</dbReference>
<accession>A0A212L0V2</accession>
<protein>
    <submittedName>
        <fullName evidence="3">ABC transporter, periplasmic substrate-binding protein</fullName>
    </submittedName>
</protein>
<dbReference type="PANTHER" id="PTHR37945">
    <property type="entry name" value="EXTRACELLULAR TUNGSTATE BINDING PROTEIN"/>
    <property type="match status" value="1"/>
</dbReference>
<dbReference type="InterPro" id="IPR052738">
    <property type="entry name" value="ABC-Tungstate_binding"/>
</dbReference>
<dbReference type="RefSeq" id="WP_179979646.1">
    <property type="nucleotide sequence ID" value="NZ_LT608333.1"/>
</dbReference>
<keyword evidence="1" id="KW-0732">Signal</keyword>
<sequence length="281" mass="30510">MFRISEMFCASRFALAACLLGSLALAPAAQAADTLMMATTTSTQDSGLLEYLEPMFKKETGIELKWVAVGTGKALEIAKNCDADVLLVHAPASEMEFVKAGHGIDRRQVMYNDFVIVGPASDPAKVKGKSTAEALGGIFSAKAGFVSRGDQSGTHKAEEKLWKQAQITPDKDPKYFSAGQGMIATLNMAAEKQAYSLTDRGTWITFADKMGDKNPLVIIVEGDKALFNQYSVIAVNPAQCPKVKKELAQKFEDWWVAPATQQKIADYKLKGKQLFFPNAGK</sequence>
<evidence type="ECO:0000259" key="2">
    <source>
        <dbReference type="Pfam" id="PF12849"/>
    </source>
</evidence>
<gene>
    <name evidence="3" type="ORF">KL86DES1_10875</name>
</gene>
<feature type="chain" id="PRO_5012442712" evidence="1">
    <location>
        <begin position="32"/>
        <end position="281"/>
    </location>
</feature>
<dbReference type="Gene3D" id="3.40.190.10">
    <property type="entry name" value="Periplasmic binding protein-like II"/>
    <property type="match status" value="2"/>
</dbReference>
<dbReference type="InterPro" id="IPR024370">
    <property type="entry name" value="PBP_domain"/>
</dbReference>